<dbReference type="RefSeq" id="WP_126581655.1">
    <property type="nucleotide sequence ID" value="NZ_BIFR01000001.1"/>
</dbReference>
<organism evidence="2 3">
    <name type="scientific">Tengunoibacter tsumagoiensis</name>
    <dbReference type="NCBI Taxonomy" id="2014871"/>
    <lineage>
        <taxon>Bacteria</taxon>
        <taxon>Bacillati</taxon>
        <taxon>Chloroflexota</taxon>
        <taxon>Ktedonobacteria</taxon>
        <taxon>Ktedonobacterales</taxon>
        <taxon>Dictyobacteraceae</taxon>
        <taxon>Tengunoibacter</taxon>
    </lineage>
</organism>
<protein>
    <submittedName>
        <fullName evidence="2">Uncharacterized protein</fullName>
    </submittedName>
</protein>
<reference evidence="2" key="2">
    <citation type="journal article" date="2019" name="Int. J. Syst. Evol. Microbiol.">
        <title>Tengunoibacter tsumagoiensis gen. nov., sp. nov., Dictyobacter kobayashii sp. nov., Dictyobacter alpinus sp. nov., and description of Dictyobacteraceae fam. nov. within the order Ktedonobacterales isolated from Tengu-no-mugimeshi, a soil-like granular mass of micro-organisms, and emended descriptions of the genera Ktedonobacter and Dictyobacter.</title>
        <authorList>
            <person name="Wang C."/>
            <person name="Zheng Y."/>
            <person name="Sakai Y."/>
            <person name="Toyoda A."/>
            <person name="Minakuchi Y."/>
            <person name="Abe K."/>
            <person name="Yokota A."/>
            <person name="Yabe S."/>
        </authorList>
    </citation>
    <scope>NUCLEOTIDE SEQUENCE</scope>
    <source>
        <strain evidence="2">Uno3</strain>
    </source>
</reference>
<sequence>MAEQNSKLFDDLFADAIKQIKASIDETKERIALQASCRMRRFYLIGDDGRSNIAAVGIVFSDGAVMLRWEKKIEGEAWFGECSFYDSVERLDIVCGKSFSVKYIDAEVKQ</sequence>
<keyword evidence="3" id="KW-1185">Reference proteome</keyword>
<accession>A0A402A553</accession>
<comment type="caution">
    <text evidence="2">The sequence shown here is derived from an EMBL/GenBank/DDBJ whole genome shotgun (WGS) entry which is preliminary data.</text>
</comment>
<dbReference type="EMBL" id="BIFR01000001">
    <property type="protein sequence ID" value="GCE14240.1"/>
    <property type="molecule type" value="Genomic_DNA"/>
</dbReference>
<dbReference type="AlphaFoldDB" id="A0A402A553"/>
<dbReference type="Proteomes" id="UP000287352">
    <property type="component" value="Unassembled WGS sequence"/>
</dbReference>
<evidence type="ECO:0000313" key="2">
    <source>
        <dbReference type="EMBL" id="GCE14240.1"/>
    </source>
</evidence>
<evidence type="ECO:0000313" key="3">
    <source>
        <dbReference type="Proteomes" id="UP000287352"/>
    </source>
</evidence>
<proteinExistence type="predicted"/>
<gene>
    <name evidence="1" type="ORF">KTT_40450</name>
    <name evidence="2" type="ORF">KTT_40990</name>
</gene>
<dbReference type="EMBL" id="BIFR01000001">
    <property type="protein sequence ID" value="GCE14186.1"/>
    <property type="molecule type" value="Genomic_DNA"/>
</dbReference>
<evidence type="ECO:0000313" key="1">
    <source>
        <dbReference type="EMBL" id="GCE14186.1"/>
    </source>
</evidence>
<name>A0A402A553_9CHLR</name>
<reference evidence="3" key="1">
    <citation type="submission" date="2018-12" db="EMBL/GenBank/DDBJ databases">
        <title>Tengunoibacter tsumagoiensis gen. nov., sp. nov., Dictyobacter kobayashii sp. nov., D. alpinus sp. nov., and D. joshuensis sp. nov. and description of Dictyobacteraceae fam. nov. within the order Ktedonobacterales isolated from Tengu-no-mugimeshi.</title>
        <authorList>
            <person name="Wang C.M."/>
            <person name="Zheng Y."/>
            <person name="Sakai Y."/>
            <person name="Toyoda A."/>
            <person name="Minakuchi Y."/>
            <person name="Abe K."/>
            <person name="Yokota A."/>
            <person name="Yabe S."/>
        </authorList>
    </citation>
    <scope>NUCLEOTIDE SEQUENCE [LARGE SCALE GENOMIC DNA]</scope>
    <source>
        <strain evidence="3">Uno3</strain>
    </source>
</reference>